<evidence type="ECO:0000313" key="2">
    <source>
        <dbReference type="Proteomes" id="UP001476798"/>
    </source>
</evidence>
<reference evidence="1 2" key="1">
    <citation type="submission" date="2021-06" db="EMBL/GenBank/DDBJ databases">
        <authorList>
            <person name="Palmer J.M."/>
        </authorList>
    </citation>
    <scope>NUCLEOTIDE SEQUENCE [LARGE SCALE GENOMIC DNA]</scope>
    <source>
        <strain evidence="1 2">GA_2019</strain>
        <tissue evidence="1">Muscle</tissue>
    </source>
</reference>
<dbReference type="Proteomes" id="UP001476798">
    <property type="component" value="Unassembled WGS sequence"/>
</dbReference>
<organism evidence="1 2">
    <name type="scientific">Goodea atripinnis</name>
    <dbReference type="NCBI Taxonomy" id="208336"/>
    <lineage>
        <taxon>Eukaryota</taxon>
        <taxon>Metazoa</taxon>
        <taxon>Chordata</taxon>
        <taxon>Craniata</taxon>
        <taxon>Vertebrata</taxon>
        <taxon>Euteleostomi</taxon>
        <taxon>Actinopterygii</taxon>
        <taxon>Neopterygii</taxon>
        <taxon>Teleostei</taxon>
        <taxon>Neoteleostei</taxon>
        <taxon>Acanthomorphata</taxon>
        <taxon>Ovalentaria</taxon>
        <taxon>Atherinomorphae</taxon>
        <taxon>Cyprinodontiformes</taxon>
        <taxon>Goodeidae</taxon>
        <taxon>Goodea</taxon>
    </lineage>
</organism>
<gene>
    <name evidence="1" type="ORF">GOODEAATRI_010152</name>
</gene>
<proteinExistence type="predicted"/>
<comment type="caution">
    <text evidence="1">The sequence shown here is derived from an EMBL/GenBank/DDBJ whole genome shotgun (WGS) entry which is preliminary data.</text>
</comment>
<keyword evidence="2" id="KW-1185">Reference proteome</keyword>
<sequence length="103" mass="11386">MRACLGKGKTGQSQHVLLMLTPCIGKPAYCFLLTMDFFLPHSWEDPIHGSSTYAVDFCSSPRGAIGLYLSAEGKIGLSKLFFLQMFSQLKVCFQNFSSTPLNI</sequence>
<name>A0ABV0PWS1_9TELE</name>
<protein>
    <submittedName>
        <fullName evidence="1">Uncharacterized protein</fullName>
    </submittedName>
</protein>
<accession>A0ABV0PWS1</accession>
<dbReference type="EMBL" id="JAHRIO010090546">
    <property type="protein sequence ID" value="MEQ2187967.1"/>
    <property type="molecule type" value="Genomic_DNA"/>
</dbReference>
<evidence type="ECO:0000313" key="1">
    <source>
        <dbReference type="EMBL" id="MEQ2187967.1"/>
    </source>
</evidence>